<dbReference type="AlphaFoldDB" id="A0AAD4BTQ5"/>
<dbReference type="EMBL" id="WHUW01000013">
    <property type="protein sequence ID" value="KAF8439920.1"/>
    <property type="molecule type" value="Genomic_DNA"/>
</dbReference>
<comment type="caution">
    <text evidence="1">The sequence shown here is derived from an EMBL/GenBank/DDBJ whole genome shotgun (WGS) entry which is preliminary data.</text>
</comment>
<name>A0AAD4BTQ5_BOLED</name>
<keyword evidence="2" id="KW-1185">Reference proteome</keyword>
<proteinExistence type="predicted"/>
<dbReference type="Proteomes" id="UP001194468">
    <property type="component" value="Unassembled WGS sequence"/>
</dbReference>
<accession>A0AAD4BTQ5</accession>
<sequence length="178" mass="19649">MLGTGEQLRELQITVEQLLDRSANDVQFTFSPMDGDVVSPCSSILVTIEQRKCERSNSPDRIITSPHCSSTESRGELEAATNRGHFALSRYRKHGGRQNLERCIAEFERALNDCSLGPPYRAAAQSNLAMAKFILCQTEDTSASLQDPTSLYRSALNAHPVGHVDRPSTLIQLACLQN</sequence>
<protein>
    <submittedName>
        <fullName evidence="1">Uncharacterized protein</fullName>
    </submittedName>
</protein>
<gene>
    <name evidence="1" type="ORF">L210DRAFT_3541145</name>
</gene>
<reference evidence="1" key="2">
    <citation type="journal article" date="2020" name="Nat. Commun.">
        <title>Large-scale genome sequencing of mycorrhizal fungi provides insights into the early evolution of symbiotic traits.</title>
        <authorList>
            <person name="Miyauchi S."/>
            <person name="Kiss E."/>
            <person name="Kuo A."/>
            <person name="Drula E."/>
            <person name="Kohler A."/>
            <person name="Sanchez-Garcia M."/>
            <person name="Morin E."/>
            <person name="Andreopoulos B."/>
            <person name="Barry K.W."/>
            <person name="Bonito G."/>
            <person name="Buee M."/>
            <person name="Carver A."/>
            <person name="Chen C."/>
            <person name="Cichocki N."/>
            <person name="Clum A."/>
            <person name="Culley D."/>
            <person name="Crous P.W."/>
            <person name="Fauchery L."/>
            <person name="Girlanda M."/>
            <person name="Hayes R.D."/>
            <person name="Keri Z."/>
            <person name="LaButti K."/>
            <person name="Lipzen A."/>
            <person name="Lombard V."/>
            <person name="Magnuson J."/>
            <person name="Maillard F."/>
            <person name="Murat C."/>
            <person name="Nolan M."/>
            <person name="Ohm R.A."/>
            <person name="Pangilinan J."/>
            <person name="Pereira M.F."/>
            <person name="Perotto S."/>
            <person name="Peter M."/>
            <person name="Pfister S."/>
            <person name="Riley R."/>
            <person name="Sitrit Y."/>
            <person name="Stielow J.B."/>
            <person name="Szollosi G."/>
            <person name="Zifcakova L."/>
            <person name="Stursova M."/>
            <person name="Spatafora J.W."/>
            <person name="Tedersoo L."/>
            <person name="Vaario L.M."/>
            <person name="Yamada A."/>
            <person name="Yan M."/>
            <person name="Wang P."/>
            <person name="Xu J."/>
            <person name="Bruns T."/>
            <person name="Baldrian P."/>
            <person name="Vilgalys R."/>
            <person name="Dunand C."/>
            <person name="Henrissat B."/>
            <person name="Grigoriev I.V."/>
            <person name="Hibbett D."/>
            <person name="Nagy L.G."/>
            <person name="Martin F.M."/>
        </authorList>
    </citation>
    <scope>NUCLEOTIDE SEQUENCE</scope>
    <source>
        <strain evidence="1">BED1</strain>
    </source>
</reference>
<evidence type="ECO:0000313" key="2">
    <source>
        <dbReference type="Proteomes" id="UP001194468"/>
    </source>
</evidence>
<reference evidence="1" key="1">
    <citation type="submission" date="2019-10" db="EMBL/GenBank/DDBJ databases">
        <authorList>
            <consortium name="DOE Joint Genome Institute"/>
            <person name="Kuo A."/>
            <person name="Miyauchi S."/>
            <person name="Kiss E."/>
            <person name="Drula E."/>
            <person name="Kohler A."/>
            <person name="Sanchez-Garcia M."/>
            <person name="Andreopoulos B."/>
            <person name="Barry K.W."/>
            <person name="Bonito G."/>
            <person name="Buee M."/>
            <person name="Carver A."/>
            <person name="Chen C."/>
            <person name="Cichocki N."/>
            <person name="Clum A."/>
            <person name="Culley D."/>
            <person name="Crous P.W."/>
            <person name="Fauchery L."/>
            <person name="Girlanda M."/>
            <person name="Hayes R."/>
            <person name="Keri Z."/>
            <person name="LaButti K."/>
            <person name="Lipzen A."/>
            <person name="Lombard V."/>
            <person name="Magnuson J."/>
            <person name="Maillard F."/>
            <person name="Morin E."/>
            <person name="Murat C."/>
            <person name="Nolan M."/>
            <person name="Ohm R."/>
            <person name="Pangilinan J."/>
            <person name="Pereira M."/>
            <person name="Perotto S."/>
            <person name="Peter M."/>
            <person name="Riley R."/>
            <person name="Sitrit Y."/>
            <person name="Stielow B."/>
            <person name="Szollosi G."/>
            <person name="Zifcakova L."/>
            <person name="Stursova M."/>
            <person name="Spatafora J.W."/>
            <person name="Tedersoo L."/>
            <person name="Vaario L.-M."/>
            <person name="Yamada A."/>
            <person name="Yan M."/>
            <person name="Wang P."/>
            <person name="Xu J."/>
            <person name="Bruns T."/>
            <person name="Baldrian P."/>
            <person name="Vilgalys R."/>
            <person name="Henrissat B."/>
            <person name="Grigoriev I.V."/>
            <person name="Hibbett D."/>
            <person name="Nagy L.G."/>
            <person name="Martin F.M."/>
        </authorList>
    </citation>
    <scope>NUCLEOTIDE SEQUENCE</scope>
    <source>
        <strain evidence="1">BED1</strain>
    </source>
</reference>
<evidence type="ECO:0000313" key="1">
    <source>
        <dbReference type="EMBL" id="KAF8439920.1"/>
    </source>
</evidence>
<organism evidence="1 2">
    <name type="scientific">Boletus edulis BED1</name>
    <dbReference type="NCBI Taxonomy" id="1328754"/>
    <lineage>
        <taxon>Eukaryota</taxon>
        <taxon>Fungi</taxon>
        <taxon>Dikarya</taxon>
        <taxon>Basidiomycota</taxon>
        <taxon>Agaricomycotina</taxon>
        <taxon>Agaricomycetes</taxon>
        <taxon>Agaricomycetidae</taxon>
        <taxon>Boletales</taxon>
        <taxon>Boletineae</taxon>
        <taxon>Boletaceae</taxon>
        <taxon>Boletoideae</taxon>
        <taxon>Boletus</taxon>
    </lineage>
</organism>